<evidence type="ECO:0000313" key="2">
    <source>
        <dbReference type="Proteomes" id="UP000683925"/>
    </source>
</evidence>
<name>A0A8S1YJJ4_PAROT</name>
<gene>
    <name evidence="1" type="ORF">POCTA_138.1.T1770017</name>
</gene>
<reference evidence="1" key="1">
    <citation type="submission" date="2021-01" db="EMBL/GenBank/DDBJ databases">
        <authorList>
            <consortium name="Genoscope - CEA"/>
            <person name="William W."/>
        </authorList>
    </citation>
    <scope>NUCLEOTIDE SEQUENCE</scope>
</reference>
<sequence>MLWYGNENLYYTYQFIRRRNIWEFVSSSPQKIWLFSRDIRLLNFMRNNKTGIALRKFKPNQKQCVIAQINHQICSLCLLRSCRNFQIEKKQLWMLIQTILSIQISGDIVCVSLRMIFLFLNQDARIIYRFIVWMLKINSLDLLRTQKQNLQAMFAIIIFPYNSLKIKRFSWIRMADTQIQSKYHLQEIVIHHRVQNLEINFSMVPRRMMGSILQHGIINQLNYKLENFQNDSYLEKLQNFIIQRSLILYSINKFEEELQYYDYDIEKFLPTQSFIITKA</sequence>
<protein>
    <submittedName>
        <fullName evidence="1">Uncharacterized protein</fullName>
    </submittedName>
</protein>
<proteinExistence type="predicted"/>
<organism evidence="1 2">
    <name type="scientific">Paramecium octaurelia</name>
    <dbReference type="NCBI Taxonomy" id="43137"/>
    <lineage>
        <taxon>Eukaryota</taxon>
        <taxon>Sar</taxon>
        <taxon>Alveolata</taxon>
        <taxon>Ciliophora</taxon>
        <taxon>Intramacronucleata</taxon>
        <taxon>Oligohymenophorea</taxon>
        <taxon>Peniculida</taxon>
        <taxon>Parameciidae</taxon>
        <taxon>Paramecium</taxon>
    </lineage>
</organism>
<evidence type="ECO:0000313" key="1">
    <source>
        <dbReference type="EMBL" id="CAD8214435.1"/>
    </source>
</evidence>
<dbReference type="EMBL" id="CAJJDP010000181">
    <property type="protein sequence ID" value="CAD8214435.1"/>
    <property type="molecule type" value="Genomic_DNA"/>
</dbReference>
<comment type="caution">
    <text evidence="1">The sequence shown here is derived from an EMBL/GenBank/DDBJ whole genome shotgun (WGS) entry which is preliminary data.</text>
</comment>
<dbReference type="Proteomes" id="UP000683925">
    <property type="component" value="Unassembled WGS sequence"/>
</dbReference>
<dbReference type="AlphaFoldDB" id="A0A8S1YJJ4"/>
<keyword evidence="2" id="KW-1185">Reference proteome</keyword>
<accession>A0A8S1YJJ4</accession>